<feature type="compositionally biased region" description="Basic residues" evidence="1">
    <location>
        <begin position="1"/>
        <end position="10"/>
    </location>
</feature>
<feature type="region of interest" description="Disordered" evidence="1">
    <location>
        <begin position="1"/>
        <end position="29"/>
    </location>
</feature>
<evidence type="ECO:0000313" key="2">
    <source>
        <dbReference type="EMBL" id="TCD70992.1"/>
    </source>
</evidence>
<accession>A0A4R0RUW5</accession>
<keyword evidence="3" id="KW-1185">Reference proteome</keyword>
<evidence type="ECO:0000313" key="3">
    <source>
        <dbReference type="Proteomes" id="UP000292702"/>
    </source>
</evidence>
<sequence>MDPTPSKKRKLEPADREDGPKEVDGDGNGATIQRGDIWYEDGNVVLVAEGKAFKVSWYIVLMIEGDINTVVIEVYREDCETYEGCPKVHIHDSAEDLACLLSALLDTTLIDDATILTIDEVSTMFRMGCKYQTDRVREKAVHRLKLCFPDNPDDYATPDTRSTLYYEADPSHYFANATIAIEFCDCATVIKLAGSHHFLDNLLPAAFYAYARMVYSGMLCTNETDLELQCSKEDVVRCLNGADALKKALRQNLYDSIMKIGRSDSCVTRAACKSKKLASLQELAALHLRSEALVDFGIVDKLGLDIQCCEPCLLYCKETYEQKRQQEWMKLREYFDLSPVIGNGHAAGNGIAA</sequence>
<proteinExistence type="predicted"/>
<evidence type="ECO:0008006" key="4">
    <source>
        <dbReference type="Google" id="ProtNLM"/>
    </source>
</evidence>
<evidence type="ECO:0000256" key="1">
    <source>
        <dbReference type="SAM" id="MobiDB-lite"/>
    </source>
</evidence>
<comment type="caution">
    <text evidence="2">The sequence shown here is derived from an EMBL/GenBank/DDBJ whole genome shotgun (WGS) entry which is preliminary data.</text>
</comment>
<dbReference type="STRING" id="92696.A0A4R0RUW5"/>
<protein>
    <recommendedName>
        <fullName evidence="4">BTB domain-containing protein</fullName>
    </recommendedName>
</protein>
<dbReference type="EMBL" id="RWJN01000011">
    <property type="protein sequence ID" value="TCD70992.1"/>
    <property type="molecule type" value="Genomic_DNA"/>
</dbReference>
<name>A0A4R0RUW5_9APHY</name>
<dbReference type="OrthoDB" id="3027208at2759"/>
<reference evidence="2 3" key="1">
    <citation type="submission" date="2018-11" db="EMBL/GenBank/DDBJ databases">
        <title>Genome assembly of Steccherinum ochraceum LE-BIN_3174, the white-rot fungus of the Steccherinaceae family (The Residual Polyporoid clade, Polyporales, Basidiomycota).</title>
        <authorList>
            <person name="Fedorova T.V."/>
            <person name="Glazunova O.A."/>
            <person name="Landesman E.O."/>
            <person name="Moiseenko K.V."/>
            <person name="Psurtseva N.V."/>
            <person name="Savinova O.S."/>
            <person name="Shakhova N.V."/>
            <person name="Tyazhelova T.V."/>
            <person name="Vasina D.V."/>
        </authorList>
    </citation>
    <scope>NUCLEOTIDE SEQUENCE [LARGE SCALE GENOMIC DNA]</scope>
    <source>
        <strain evidence="2 3">LE-BIN_3174</strain>
    </source>
</reference>
<feature type="compositionally biased region" description="Basic and acidic residues" evidence="1">
    <location>
        <begin position="11"/>
        <end position="24"/>
    </location>
</feature>
<dbReference type="Proteomes" id="UP000292702">
    <property type="component" value="Unassembled WGS sequence"/>
</dbReference>
<gene>
    <name evidence="2" type="ORF">EIP91_000490</name>
</gene>
<organism evidence="2 3">
    <name type="scientific">Steccherinum ochraceum</name>
    <dbReference type="NCBI Taxonomy" id="92696"/>
    <lineage>
        <taxon>Eukaryota</taxon>
        <taxon>Fungi</taxon>
        <taxon>Dikarya</taxon>
        <taxon>Basidiomycota</taxon>
        <taxon>Agaricomycotina</taxon>
        <taxon>Agaricomycetes</taxon>
        <taxon>Polyporales</taxon>
        <taxon>Steccherinaceae</taxon>
        <taxon>Steccherinum</taxon>
    </lineage>
</organism>
<dbReference type="AlphaFoldDB" id="A0A4R0RUW5"/>